<organism evidence="1 2">
    <name type="scientific">Raoultella terrigena</name>
    <name type="common">Klebsiella terrigena</name>
    <dbReference type="NCBI Taxonomy" id="577"/>
    <lineage>
        <taxon>Bacteria</taxon>
        <taxon>Pseudomonadati</taxon>
        <taxon>Pseudomonadota</taxon>
        <taxon>Gammaproteobacteria</taxon>
        <taxon>Enterobacterales</taxon>
        <taxon>Enterobacteriaceae</taxon>
        <taxon>Klebsiella/Raoultella group</taxon>
        <taxon>Raoultella</taxon>
    </lineage>
</organism>
<proteinExistence type="predicted"/>
<sequence length="693" mass="73969">MNITETAQWESGIHQIARSERVSGGADGVANIQAQQLANRTQHLKKTIDTYATLKLSGEMPYSTEADAQSAINAGTIQAGALFSVRSTAAGVWVEEYKNNAGVMVKTGKKILSAESSCPVVAASANDPDGTLSGLAVTVAGQYFAVIGQDNSDLSFYMNNSGAAARKGRFASLDDFYKRVHLLTESAGCFAEHGGASLNTVAATMNRVSDMIKSGTKTLNIDSNGVLVINKITDATPPDTTLTVKNNGVEVLSFTVLPDETLSAGKVESPWFLVSSLSGKTPSQVVFQEGVARLIFRKEDFPDVGGVDYTIDRYRVVDKTYRFAPETANGAPFSVVPCVSNTGSGDVQFAIPVALIDAAGYPLNSAGVTAYFKAVYPEVNIWCRPNTGEAKRWHYNSLAILPLTAGSVEITVDASVKAVDISVFSAPLVKRPAPSAINEALFRNAAAYRNLVYSGHTGDVREVSSPVSSLLTFDSLSASTVAASGRLSIQVDNMPAASVFFPGYGSVLSGDTLIAPFDTFSLSECAQYRVAEITDTVARIQFTIPQRITGAFNTITTEYVIDTAGVFAPSTYNVASNVTRNSVSATTSLTPRVIQLCILIADIVAAGYDYTDPASIEACAIELARRSQFLVYTGITKRMPGMGAYFTRELPAGRGLSDLRKQQLRRVPDHQKRSGAEAGGCRKIYLSVCRYPQ</sequence>
<dbReference type="AlphaFoldDB" id="A0A4U9D5I3"/>
<reference evidence="1 2" key="1">
    <citation type="submission" date="2019-04" db="EMBL/GenBank/DDBJ databases">
        <authorList>
            <consortium name="Pathogen Informatics"/>
        </authorList>
    </citation>
    <scope>NUCLEOTIDE SEQUENCE [LARGE SCALE GENOMIC DNA]</scope>
    <source>
        <strain evidence="1 2">NCTC9185</strain>
    </source>
</reference>
<name>A0A4U9D5I3_RAOTE</name>
<accession>A0A4U9D5I3</accession>
<dbReference type="Proteomes" id="UP000339249">
    <property type="component" value="Unassembled WGS sequence"/>
</dbReference>
<gene>
    <name evidence="1" type="ORF">NCTC9185_02925</name>
</gene>
<protein>
    <submittedName>
        <fullName evidence="1">Uncharacterized protein</fullName>
    </submittedName>
</protein>
<dbReference type="EMBL" id="CABDVU010000001">
    <property type="protein sequence ID" value="VTN10983.1"/>
    <property type="molecule type" value="Genomic_DNA"/>
</dbReference>
<evidence type="ECO:0000313" key="2">
    <source>
        <dbReference type="Proteomes" id="UP000339249"/>
    </source>
</evidence>
<evidence type="ECO:0000313" key="1">
    <source>
        <dbReference type="EMBL" id="VTN10983.1"/>
    </source>
</evidence>